<feature type="region of interest" description="Disordered" evidence="1">
    <location>
        <begin position="179"/>
        <end position="199"/>
    </location>
</feature>
<accession>A0A914PN77</accession>
<feature type="compositionally biased region" description="Low complexity" evidence="1">
    <location>
        <begin position="184"/>
        <end position="199"/>
    </location>
</feature>
<keyword evidence="2" id="KW-1185">Reference proteome</keyword>
<dbReference type="Proteomes" id="UP000887578">
    <property type="component" value="Unplaced"/>
</dbReference>
<feature type="compositionally biased region" description="Low complexity" evidence="1">
    <location>
        <begin position="24"/>
        <end position="75"/>
    </location>
</feature>
<dbReference type="WBParaSite" id="PDA_v2.g19967.t1">
    <property type="protein sequence ID" value="PDA_v2.g19967.t1"/>
    <property type="gene ID" value="PDA_v2.g19967"/>
</dbReference>
<proteinExistence type="predicted"/>
<organism evidence="2 3">
    <name type="scientific">Panagrolaimus davidi</name>
    <dbReference type="NCBI Taxonomy" id="227884"/>
    <lineage>
        <taxon>Eukaryota</taxon>
        <taxon>Metazoa</taxon>
        <taxon>Ecdysozoa</taxon>
        <taxon>Nematoda</taxon>
        <taxon>Chromadorea</taxon>
        <taxon>Rhabditida</taxon>
        <taxon>Tylenchina</taxon>
        <taxon>Panagrolaimomorpha</taxon>
        <taxon>Panagrolaimoidea</taxon>
        <taxon>Panagrolaimidae</taxon>
        <taxon>Panagrolaimus</taxon>
    </lineage>
</organism>
<evidence type="ECO:0000256" key="1">
    <source>
        <dbReference type="SAM" id="MobiDB-lite"/>
    </source>
</evidence>
<feature type="region of interest" description="Disordered" evidence="1">
    <location>
        <begin position="1"/>
        <end position="133"/>
    </location>
</feature>
<reference evidence="3" key="1">
    <citation type="submission" date="2022-11" db="UniProtKB">
        <authorList>
            <consortium name="WormBaseParasite"/>
        </authorList>
    </citation>
    <scope>IDENTIFICATION</scope>
</reference>
<feature type="compositionally biased region" description="Basic and acidic residues" evidence="1">
    <location>
        <begin position="104"/>
        <end position="113"/>
    </location>
</feature>
<evidence type="ECO:0000313" key="3">
    <source>
        <dbReference type="WBParaSite" id="PDA_v2.g19967.t1"/>
    </source>
</evidence>
<dbReference type="AlphaFoldDB" id="A0A914PN77"/>
<sequence>MDRRPRITIHDPLPNEEDMRADVNGTTSNGRNGSGQNQNGSAPPSNGRNGSGQNQNGSAPPSNGRNGSGQNQNGSAPPSNNNDLRGRNDILEDELQSGSNPFDEVFHADEENRGSPVLGSSRPFTYPEGTERPSVRHDAAYRRYVNNRDPEAVSDLLLRPGFRQYGLESNLIGSREYRQEPGRSRFASSHAPASSSSSFVGFTGSRGSESFYTNPNSTPECGLVMRYLRELHQTGASEQVQNPMAGYLDEVVEVVLRQRGATFCFRSGEFIQVSVADFFGTMQRNVAAATLTVYLYNDRNFFQAERIWRYFMRDVQDLAVTGIAFASDVAKIVRVSERVSTFFVHNLVLDEADGRFSIIVEAFSNALHAMVVDARGFNGGSLVDALQSPVACQ</sequence>
<evidence type="ECO:0000313" key="2">
    <source>
        <dbReference type="Proteomes" id="UP000887578"/>
    </source>
</evidence>
<name>A0A914PN77_9BILA</name>
<protein>
    <submittedName>
        <fullName evidence="3">Uncharacterized protein</fullName>
    </submittedName>
</protein>